<protein>
    <submittedName>
        <fullName evidence="2">Uncharacterized protein</fullName>
    </submittedName>
</protein>
<keyword evidence="1" id="KW-1133">Transmembrane helix</keyword>
<dbReference type="EMBL" id="BIFT01000002">
    <property type="protein sequence ID" value="GCE31443.1"/>
    <property type="molecule type" value="Genomic_DNA"/>
</dbReference>
<keyword evidence="1" id="KW-0812">Transmembrane</keyword>
<organism evidence="2 3">
    <name type="scientific">Dictyobacter alpinus</name>
    <dbReference type="NCBI Taxonomy" id="2014873"/>
    <lineage>
        <taxon>Bacteria</taxon>
        <taxon>Bacillati</taxon>
        <taxon>Chloroflexota</taxon>
        <taxon>Ktedonobacteria</taxon>
        <taxon>Ktedonobacterales</taxon>
        <taxon>Dictyobacteraceae</taxon>
        <taxon>Dictyobacter</taxon>
    </lineage>
</organism>
<accession>A0A402BJC9</accession>
<sequence length="81" mass="8952">MTQNRSSSELSTGQLLAITVPVAAAIGSVAWAISTFFIVREIAHKEIELARLKVEAQKISYPLLPTSLNSDRSYEDRYGQL</sequence>
<dbReference type="RefSeq" id="WP_126631412.1">
    <property type="nucleotide sequence ID" value="NZ_BIFT01000002.1"/>
</dbReference>
<keyword evidence="3" id="KW-1185">Reference proteome</keyword>
<reference evidence="3" key="1">
    <citation type="submission" date="2018-12" db="EMBL/GenBank/DDBJ databases">
        <title>Tengunoibacter tsumagoiensis gen. nov., sp. nov., Dictyobacter kobayashii sp. nov., D. alpinus sp. nov., and D. joshuensis sp. nov. and description of Dictyobacteraceae fam. nov. within the order Ktedonobacterales isolated from Tengu-no-mugimeshi.</title>
        <authorList>
            <person name="Wang C.M."/>
            <person name="Zheng Y."/>
            <person name="Sakai Y."/>
            <person name="Toyoda A."/>
            <person name="Minakuchi Y."/>
            <person name="Abe K."/>
            <person name="Yokota A."/>
            <person name="Yabe S."/>
        </authorList>
    </citation>
    <scope>NUCLEOTIDE SEQUENCE [LARGE SCALE GENOMIC DNA]</scope>
    <source>
        <strain evidence="3">Uno16</strain>
    </source>
</reference>
<proteinExistence type="predicted"/>
<comment type="caution">
    <text evidence="2">The sequence shown here is derived from an EMBL/GenBank/DDBJ whole genome shotgun (WGS) entry which is preliminary data.</text>
</comment>
<evidence type="ECO:0000313" key="2">
    <source>
        <dbReference type="EMBL" id="GCE31443.1"/>
    </source>
</evidence>
<name>A0A402BJC9_9CHLR</name>
<dbReference type="Proteomes" id="UP000287171">
    <property type="component" value="Unassembled WGS sequence"/>
</dbReference>
<keyword evidence="1" id="KW-0472">Membrane</keyword>
<gene>
    <name evidence="2" type="ORF">KDA_69270</name>
</gene>
<evidence type="ECO:0000313" key="3">
    <source>
        <dbReference type="Proteomes" id="UP000287171"/>
    </source>
</evidence>
<dbReference type="AlphaFoldDB" id="A0A402BJC9"/>
<evidence type="ECO:0000256" key="1">
    <source>
        <dbReference type="SAM" id="Phobius"/>
    </source>
</evidence>
<feature type="transmembrane region" description="Helical" evidence="1">
    <location>
        <begin position="15"/>
        <end position="39"/>
    </location>
</feature>